<keyword evidence="3" id="KW-1185">Reference proteome</keyword>
<proteinExistence type="predicted"/>
<gene>
    <name evidence="2" type="ORF">H4O18_18865</name>
</gene>
<reference evidence="2 3" key="1">
    <citation type="submission" date="2020-08" db="EMBL/GenBank/DDBJ databases">
        <title>Arenibacter gaetbuli sp. nov., isolated from a sand dune.</title>
        <authorList>
            <person name="Park S."/>
            <person name="Yoon J.-H."/>
        </authorList>
    </citation>
    <scope>NUCLEOTIDE SEQUENCE [LARGE SCALE GENOMIC DNA]</scope>
    <source>
        <strain evidence="2 3">BSSL-BM3</strain>
    </source>
</reference>
<evidence type="ECO:0008006" key="4">
    <source>
        <dbReference type="Google" id="ProtNLM"/>
    </source>
</evidence>
<evidence type="ECO:0000313" key="3">
    <source>
        <dbReference type="Proteomes" id="UP000618952"/>
    </source>
</evidence>
<dbReference type="RefSeq" id="WP_187587541.1">
    <property type="nucleotide sequence ID" value="NZ_JACLHY010000026.1"/>
</dbReference>
<dbReference type="Pfam" id="PF18919">
    <property type="entry name" value="DUF5670"/>
    <property type="match status" value="1"/>
</dbReference>
<accession>A0ABR7QSM3</accession>
<evidence type="ECO:0000256" key="1">
    <source>
        <dbReference type="SAM" id="Phobius"/>
    </source>
</evidence>
<comment type="caution">
    <text evidence="2">The sequence shown here is derived from an EMBL/GenBank/DDBJ whole genome shotgun (WGS) entry which is preliminary data.</text>
</comment>
<organism evidence="2 3">
    <name type="scientific">Arenibacter arenosicollis</name>
    <dbReference type="NCBI Taxonomy" id="2762274"/>
    <lineage>
        <taxon>Bacteria</taxon>
        <taxon>Pseudomonadati</taxon>
        <taxon>Bacteroidota</taxon>
        <taxon>Flavobacteriia</taxon>
        <taxon>Flavobacteriales</taxon>
        <taxon>Flavobacteriaceae</taxon>
        <taxon>Arenibacter</taxon>
    </lineage>
</organism>
<keyword evidence="1" id="KW-0472">Membrane</keyword>
<sequence>MSKMLIIAAIIMLIIWATGLFMFDVGIKIHLFLLVAVGLFITKVIREK</sequence>
<dbReference type="InterPro" id="IPR043727">
    <property type="entry name" value="Lmo0937-like"/>
</dbReference>
<dbReference type="EMBL" id="JACLHY010000026">
    <property type="protein sequence ID" value="MBC8770069.1"/>
    <property type="molecule type" value="Genomic_DNA"/>
</dbReference>
<keyword evidence="1" id="KW-0812">Transmembrane</keyword>
<protein>
    <recommendedName>
        <fullName evidence="4">Lmo0937 family membrane protein</fullName>
    </recommendedName>
</protein>
<dbReference type="Proteomes" id="UP000618952">
    <property type="component" value="Unassembled WGS sequence"/>
</dbReference>
<keyword evidence="1" id="KW-1133">Transmembrane helix</keyword>
<name>A0ABR7QSM3_9FLAO</name>
<feature type="transmembrane region" description="Helical" evidence="1">
    <location>
        <begin position="5"/>
        <end position="23"/>
    </location>
</feature>
<evidence type="ECO:0000313" key="2">
    <source>
        <dbReference type="EMBL" id="MBC8770069.1"/>
    </source>
</evidence>